<reference evidence="2 3" key="1">
    <citation type="journal article" date="2015" name="Nature">
        <title>rRNA introns, odd ribosomes, and small enigmatic genomes across a large radiation of phyla.</title>
        <authorList>
            <person name="Brown C.T."/>
            <person name="Hug L.A."/>
            <person name="Thomas B.C."/>
            <person name="Sharon I."/>
            <person name="Castelle C.J."/>
            <person name="Singh A."/>
            <person name="Wilkins M.J."/>
            <person name="Williams K.H."/>
            <person name="Banfield J.F."/>
        </authorList>
    </citation>
    <scope>NUCLEOTIDE SEQUENCE [LARGE SCALE GENOMIC DNA]</scope>
</reference>
<dbReference type="PATRIC" id="fig|1618570.3.peg.1311"/>
<gene>
    <name evidence="2" type="ORF">UT08_C0019G0005</name>
</gene>
<dbReference type="Proteomes" id="UP000034081">
    <property type="component" value="Unassembled WGS sequence"/>
</dbReference>
<accession>A0A0G0P4S5</accession>
<sequence length="1450" mass="151130">MVGGMATSSAKFVAKALETTTTSGLLTLNSNTITTGTVADFSFDALTQGIGLNLDANLLTTGQILKASSTSPNLSTGNLGLFDWSPSNWATASGDLVKLNIGPLGDITGNMFAIYDNSSELFSVDTTKITSALPHEFTAAGDVTIAYDLVFSNQTSSNIKAKGPLTIDAGESFESNDLTLRTYNSGQVIVDSTANGGLAVSSNAGSYNLNGLFSVEGAKTGKALVILNEDGNQNILAASASGTARFTLGRNGDVASNYSTSLTTGNGLLLDWQGATSLTGATSALNVTATDITGNAQNFFGINISDLGTAGGGNEYGVYVQGTDWDYSMVLEDKALLNSTLDGGTVMKIDNSDADIASNTYLLDLEFTDVSDDNAYWLRALDSNGTARLVLAQSVSNDYYLTIGNPSVVSQRLNVSYDIDGNAGILVSNQTANGMAVTQYDTSITGAPWTFMGQADDTSSAPYTSRGFITTEAGLNGILLYTQGSGDDIRLMTAGDTDDYLYALTSSNIPQLFWETGMSTNDAGLRLSATDDTGKLQYRDENSATWVSFDSFGLASADYWQFNSQQLAPGNVTWDLAVGGISTVAASFIAYGVETAAGGVADIVSDVTTTGDVLGITSSTLTAGTLLNLNTGSANTWNAGSLLKVNSTSTGLTTGNLGLFDWSPSNWATSSGDLFKINIGSLADTTGNLLAIYDNASELFSVDTTKITSAIPHEFTAAGDVSIAYDLVFTNQTASTIDSYGPLTVRAGESFENNNLTLKTYGTGAIIMDGKFSLNSQETLEDSVTPSVGGASHFVEANGTNRLITNFTNGAAGQIIFIEVGTANIDLDCTSSSLNCGTNDFVAVLAAGDQLEFIYDGTMWNLIAWLDASARLDDNTDGVDIAEFFPSNQALEVGEIVKVDPEHPEHVIRSASAYESSVIGVVSTNPGIMLGENPDGTSYSIALAGRVPVKISNTSDNIIPGDYITTSTEPGKAMKSNDNGRVIGQALEDWTPQSGKDTISIFINNTWYEPIQLSESGDIQLAQDSANPGFVQLTDNNGSVISKLSGLTDLITNSFNAFQGTVDRMLVKVGLVSPEVLTQKIAPLEGEKDIEIQIGDSTSTSLSTSGSSTSSEPSGFGKLLIKDRYGNVAASIDEVGNATFSGELASDSFVTNEASIAGELRGGKVIADEIVSPTSPTSLTRDEIEALIRDVAVDQDLLAQTDGWGSTPATGSASFNELALENLFVTGTAAVDTLSVNQSVVIGSNLVISSLTSDNLNLTSIDSIDIPLSIQSSASQPLYLMAGLVTIDTSGNVQIAGDLAVGGSLSAKSLTLNADADELTGFGKILSAVNSLGDEVASISATGAAEFTKVTADTLAVKADPSATESANFAGTTYTTNASAGQSRIPSGTSEVIIVNPNITKDSLVFVTPTSGTGNFVIYVKDQIDGQIKVGFDSPTESDIRFNWWVVGRD</sequence>
<dbReference type="STRING" id="1618570.UT08_C0019G0005"/>
<dbReference type="EMBL" id="LBVL01000019">
    <property type="protein sequence ID" value="KKQ84311.1"/>
    <property type="molecule type" value="Genomic_DNA"/>
</dbReference>
<evidence type="ECO:0000313" key="3">
    <source>
        <dbReference type="Proteomes" id="UP000034081"/>
    </source>
</evidence>
<proteinExistence type="predicted"/>
<organism evidence="2 3">
    <name type="scientific">Candidatus Woesebacteria bacterium GW2011_GWB1_38_8</name>
    <dbReference type="NCBI Taxonomy" id="1618570"/>
    <lineage>
        <taxon>Bacteria</taxon>
        <taxon>Candidatus Woeseibacteriota</taxon>
    </lineage>
</organism>
<name>A0A0G0P4S5_9BACT</name>
<comment type="caution">
    <text evidence="2">The sequence shown here is derived from an EMBL/GenBank/DDBJ whole genome shotgun (WGS) entry which is preliminary data.</text>
</comment>
<protein>
    <submittedName>
        <fullName evidence="2">Uncharacterized protein</fullName>
    </submittedName>
</protein>
<feature type="region of interest" description="Disordered" evidence="1">
    <location>
        <begin position="1092"/>
        <end position="1114"/>
    </location>
</feature>
<evidence type="ECO:0000313" key="2">
    <source>
        <dbReference type="EMBL" id="KKQ84311.1"/>
    </source>
</evidence>
<feature type="compositionally biased region" description="Low complexity" evidence="1">
    <location>
        <begin position="1097"/>
        <end position="1111"/>
    </location>
</feature>
<evidence type="ECO:0000256" key="1">
    <source>
        <dbReference type="SAM" id="MobiDB-lite"/>
    </source>
</evidence>
<dbReference type="Gene3D" id="2.40.300.10">
    <property type="entry name" value="Head decoration protein D"/>
    <property type="match status" value="1"/>
</dbReference>